<dbReference type="SUPFAM" id="SSF49464">
    <property type="entry name" value="Carboxypeptidase regulatory domain-like"/>
    <property type="match status" value="1"/>
</dbReference>
<evidence type="ECO:0000256" key="8">
    <source>
        <dbReference type="PROSITE-ProRule" id="PRU01360"/>
    </source>
</evidence>
<comment type="similarity">
    <text evidence="8 9">Belongs to the TonB-dependent receptor family.</text>
</comment>
<dbReference type="Gene3D" id="2.170.130.10">
    <property type="entry name" value="TonB-dependent receptor, plug domain"/>
    <property type="match status" value="1"/>
</dbReference>
<evidence type="ECO:0000256" key="5">
    <source>
        <dbReference type="ARBA" id="ARBA00023077"/>
    </source>
</evidence>
<keyword evidence="6 8" id="KW-0472">Membrane</keyword>
<organism evidence="12 13">
    <name type="scientific">Flavivirga eckloniae</name>
    <dbReference type="NCBI Taxonomy" id="1803846"/>
    <lineage>
        <taxon>Bacteria</taxon>
        <taxon>Pseudomonadati</taxon>
        <taxon>Bacteroidota</taxon>
        <taxon>Flavobacteriia</taxon>
        <taxon>Flavobacteriales</taxon>
        <taxon>Flavobacteriaceae</taxon>
        <taxon>Flavivirga</taxon>
    </lineage>
</organism>
<dbReference type="PROSITE" id="PS52016">
    <property type="entry name" value="TONB_DEPENDENT_REC_3"/>
    <property type="match status" value="1"/>
</dbReference>
<dbReference type="InterPro" id="IPR039426">
    <property type="entry name" value="TonB-dep_rcpt-like"/>
</dbReference>
<evidence type="ECO:0000256" key="1">
    <source>
        <dbReference type="ARBA" id="ARBA00004571"/>
    </source>
</evidence>
<evidence type="ECO:0000259" key="11">
    <source>
        <dbReference type="Pfam" id="PF07715"/>
    </source>
</evidence>
<keyword evidence="3 8" id="KW-1134">Transmembrane beta strand</keyword>
<dbReference type="InterPro" id="IPR037066">
    <property type="entry name" value="Plug_dom_sf"/>
</dbReference>
<dbReference type="Pfam" id="PF00593">
    <property type="entry name" value="TonB_dep_Rec_b-barrel"/>
    <property type="match status" value="1"/>
</dbReference>
<comment type="subcellular location">
    <subcellularLocation>
        <location evidence="1 8">Cell outer membrane</location>
        <topology evidence="1 8">Multi-pass membrane protein</topology>
    </subcellularLocation>
</comment>
<evidence type="ECO:0000259" key="10">
    <source>
        <dbReference type="Pfam" id="PF00593"/>
    </source>
</evidence>
<evidence type="ECO:0000256" key="2">
    <source>
        <dbReference type="ARBA" id="ARBA00022448"/>
    </source>
</evidence>
<name>A0A2K9PW20_9FLAO</name>
<dbReference type="InterPro" id="IPR036942">
    <property type="entry name" value="Beta-barrel_TonB_sf"/>
</dbReference>
<dbReference type="InterPro" id="IPR008969">
    <property type="entry name" value="CarboxyPept-like_regulatory"/>
</dbReference>
<dbReference type="GO" id="GO:0009279">
    <property type="term" value="C:cell outer membrane"/>
    <property type="evidence" value="ECO:0007669"/>
    <property type="project" value="UniProtKB-SubCell"/>
</dbReference>
<reference evidence="12 13" key="1">
    <citation type="submission" date="2018-01" db="EMBL/GenBank/DDBJ databases">
        <title>Complete genome sequence of Flavivirga eckloniae ECD14 isolated from seaweed Ecklonia cava.</title>
        <authorList>
            <person name="Lee J.H."/>
            <person name="Baik K.S."/>
            <person name="Seong C.N."/>
        </authorList>
    </citation>
    <scope>NUCLEOTIDE SEQUENCE [LARGE SCALE GENOMIC DNA]</scope>
    <source>
        <strain evidence="12 13">ECD14</strain>
    </source>
</reference>
<dbReference type="NCBIfam" id="TIGR04056">
    <property type="entry name" value="OMP_RagA_SusC"/>
    <property type="match status" value="1"/>
</dbReference>
<gene>
    <name evidence="12" type="ORF">C1H87_22115</name>
</gene>
<evidence type="ECO:0000256" key="7">
    <source>
        <dbReference type="ARBA" id="ARBA00023237"/>
    </source>
</evidence>
<evidence type="ECO:0000256" key="6">
    <source>
        <dbReference type="ARBA" id="ARBA00023136"/>
    </source>
</evidence>
<keyword evidence="2 8" id="KW-0813">Transport</keyword>
<dbReference type="Pfam" id="PF13715">
    <property type="entry name" value="CarbopepD_reg_2"/>
    <property type="match status" value="1"/>
</dbReference>
<evidence type="ECO:0000256" key="4">
    <source>
        <dbReference type="ARBA" id="ARBA00022692"/>
    </source>
</evidence>
<dbReference type="NCBIfam" id="TIGR04057">
    <property type="entry name" value="SusC_RagA_signa"/>
    <property type="match status" value="1"/>
</dbReference>
<dbReference type="KEGG" id="fek:C1H87_22115"/>
<dbReference type="InterPro" id="IPR000531">
    <property type="entry name" value="Beta-barrel_TonB"/>
</dbReference>
<accession>A0A2K9PW20</accession>
<dbReference type="AlphaFoldDB" id="A0A2K9PW20"/>
<dbReference type="SUPFAM" id="SSF56935">
    <property type="entry name" value="Porins"/>
    <property type="match status" value="1"/>
</dbReference>
<dbReference type="Pfam" id="PF07715">
    <property type="entry name" value="Plug"/>
    <property type="match status" value="1"/>
</dbReference>
<feature type="domain" description="TonB-dependent receptor plug" evidence="11">
    <location>
        <begin position="218"/>
        <end position="340"/>
    </location>
</feature>
<sequence>MFYLTKTLSKYIIRTLKLLFCIALFIFIPGHTYSQNTEVKIDSTLEVTVSQVFGIIKNQTGYLSFYSESWFDDCPKVILKKGTIHFEHLLKKSIPSEGFSYRVKEKKKRILIRKKAIKNKPEERIIFGVVKDRSGQVIQGVNIFIKGSTKEEAVTGLNGSYSIMVTHSKPVLVFSLMGYKTKEVTIRGRNSVNVALKEDIKELDVVKITKRNNKRSHRKKPGSVYKIDAKTIGRQPVNNLLAAITGYFSGVNITQKTGLPGGGFDVAIRGKNFINSTSEPLFIINDIQYSSESLSLSVVNAILQKESPLGLINPMDIESVEVLKGAEATAFYGSRGANGVVLITTKRGKAGKTRTKVKITTGLANVSRYIDLLNTQQYLEMRSEALTNDGFALETAPHFIQDIMPDLFEWDQNRYTDWQKVLIGGTANRNMGYISFSGGTKQTQFLFSGSYQNETTVFPGNSKYLKASMQSNLNHQSSNGRFQVDVLTNYIFDDNRLPLADLTKEANNLAPNAPEPYNDKGVLNWEGWTPTLVGNPFGMLEGEYRTKNRSLLLNLVISYRPIPDLEFRTNLGYTDYHKEEYKVSLHTRFNPAFGLTSTTGSSIVTNNASRQFWNVEPQIKWKKDLGKANFIALFGTTFQQSLTNRVFISAEGFQNNSQILNVFAADRITDGFNNKTKYNYHSVFGRLNFNWAGKYTMNLVGRRDGSSRFGPAKQFGNFGAVGAAWVFSEEVFLRNHRILSYGKLRTSYGITGSDNIKDYAFYNTYRTFYNANYIGATLLPDKLYNPDLGWEETKKFEVGLELGFLDDHILFTAAWYSNRSSNHLQGIPLPQTTGFNSLKANFDATVKNTGFEIDFRSANVITPNFKWTTFFNISIPKNKLVKFDALEDSTFANQYVVGWPLNIEKLYHVTGVNPETGVYQFEDYNEDGVIDRSAASQDRQWIEDMAPKFHGGFNNVFNYKALNLEIFLQFKKQRETNVFYNFRHPGDFSNQHTSILNRWQENGDQAPIQRYTLGQGAEGIEAITASFNYRNSNAQYTDTFFVRLRNVSLSYTIPKQPFSSLDASIYLQAHNLLTITKSLKADPEQSSTMTLPILRYLTLGLELDF</sequence>
<evidence type="ECO:0000256" key="9">
    <source>
        <dbReference type="RuleBase" id="RU003357"/>
    </source>
</evidence>
<dbReference type="Gene3D" id="2.60.40.1120">
    <property type="entry name" value="Carboxypeptidase-like, regulatory domain"/>
    <property type="match status" value="1"/>
</dbReference>
<dbReference type="Gene3D" id="2.40.170.20">
    <property type="entry name" value="TonB-dependent receptor, beta-barrel domain"/>
    <property type="match status" value="1"/>
</dbReference>
<keyword evidence="7 8" id="KW-0998">Cell outer membrane</keyword>
<feature type="domain" description="TonB-dependent receptor-like beta-barrel" evidence="10">
    <location>
        <begin position="531"/>
        <end position="870"/>
    </location>
</feature>
<keyword evidence="5 9" id="KW-0798">TonB box</keyword>
<protein>
    <submittedName>
        <fullName evidence="12">SusC/RagA family TonB-linked outer membrane protein</fullName>
    </submittedName>
</protein>
<keyword evidence="4 8" id="KW-0812">Transmembrane</keyword>
<dbReference type="EMBL" id="CP025791">
    <property type="protein sequence ID" value="AUP81265.1"/>
    <property type="molecule type" value="Genomic_DNA"/>
</dbReference>
<evidence type="ECO:0000313" key="13">
    <source>
        <dbReference type="Proteomes" id="UP000235826"/>
    </source>
</evidence>
<dbReference type="InterPro" id="IPR012910">
    <property type="entry name" value="Plug_dom"/>
</dbReference>
<dbReference type="Proteomes" id="UP000235826">
    <property type="component" value="Chromosome"/>
</dbReference>
<proteinExistence type="inferred from homology"/>
<dbReference type="InterPro" id="IPR023997">
    <property type="entry name" value="TonB-dep_OMP_SusC/RagA_CS"/>
</dbReference>
<evidence type="ECO:0000256" key="3">
    <source>
        <dbReference type="ARBA" id="ARBA00022452"/>
    </source>
</evidence>
<evidence type="ECO:0000313" key="12">
    <source>
        <dbReference type="EMBL" id="AUP81265.1"/>
    </source>
</evidence>
<keyword evidence="13" id="KW-1185">Reference proteome</keyword>
<dbReference type="InterPro" id="IPR023996">
    <property type="entry name" value="TonB-dep_OMP_SusC/RagA"/>
</dbReference>